<dbReference type="NCBIfam" id="NF002187">
    <property type="entry name" value="PRK01045.1-1"/>
    <property type="match status" value="1"/>
</dbReference>
<keyword evidence="2" id="KW-0004">4Fe-4S</keyword>
<evidence type="ECO:0000256" key="1">
    <source>
        <dbReference type="ARBA" id="ARBA00001966"/>
    </source>
</evidence>
<evidence type="ECO:0000256" key="3">
    <source>
        <dbReference type="ARBA" id="ARBA00022723"/>
    </source>
</evidence>
<proteinExistence type="predicted"/>
<keyword evidence="5" id="KW-0411">Iron-sulfur</keyword>
<reference evidence="6" key="1">
    <citation type="submission" date="2008-11" db="EMBL/GenBank/DDBJ databases">
        <title>Isolation and characterization of a fructose-1,6-bisphosphatase in Bacteroides sp. from a rumen metagenomic library.</title>
        <authorList>
            <person name="Wang J."/>
            <person name="Liu K."/>
            <person name="Zhao S."/>
            <person name="Bu D."/>
            <person name="Li D."/>
            <person name="Yu P."/>
            <person name="Wei H."/>
            <person name="Zhou L."/>
        </authorList>
    </citation>
    <scope>NUCLEOTIDE SEQUENCE</scope>
</reference>
<evidence type="ECO:0000256" key="2">
    <source>
        <dbReference type="ARBA" id="ARBA00022485"/>
    </source>
</evidence>
<keyword evidence="3" id="KW-0479">Metal-binding</keyword>
<accession>C0JZX4</accession>
<dbReference type="AlphaFoldDB" id="C0JZX4"/>
<dbReference type="Gene3D" id="3.40.50.11270">
    <property type="match status" value="1"/>
</dbReference>
<keyword evidence="4" id="KW-0408">Iron</keyword>
<dbReference type="InterPro" id="IPR003451">
    <property type="entry name" value="LytB/IspH"/>
</dbReference>
<dbReference type="GO" id="GO:0019288">
    <property type="term" value="P:isopentenyl diphosphate biosynthetic process, methylerythritol 4-phosphate pathway"/>
    <property type="evidence" value="ECO:0007669"/>
    <property type="project" value="InterPro"/>
</dbReference>
<dbReference type="GO" id="GO:0050992">
    <property type="term" value="P:dimethylallyl diphosphate biosynthetic process"/>
    <property type="evidence" value="ECO:0007669"/>
    <property type="project" value="InterPro"/>
</dbReference>
<dbReference type="EMBL" id="FJ529691">
    <property type="protein sequence ID" value="ACM91004.1"/>
    <property type="molecule type" value="Genomic_DNA"/>
</dbReference>
<dbReference type="GO" id="GO:0051745">
    <property type="term" value="F:4-hydroxy-3-methylbut-2-enyl diphosphate reductase activity"/>
    <property type="evidence" value="ECO:0007669"/>
    <property type="project" value="InterPro"/>
</dbReference>
<sequence length="288" mass="31378">MVKVEIDSRSGFCGGVIRAISQAERFLQESDHLYSLGAIVHNEAELDRLGAEGLRTVASIPDVPEGETVLIRAHGEPPSTYADARRRGLVVIDCTCPVVLKLQEHIREAYARLHADGLHGTLLIFGKIGHAEVLGLLGQVDGDAIVVENRAMLEDALPAIDFSQPVEIFSQTTKSPAEYAEICDRVRSLGDRVTVHDTICAQVANRHEHLAAFARAHDLILFVAGESSSNGRVLFDLCHRLNPRSYRIGAPADIDPAWVRDGDHVGVCGATSTPQWLLEMVAEAVREL</sequence>
<dbReference type="CDD" id="cd13944">
    <property type="entry name" value="lytB_ispH"/>
    <property type="match status" value="1"/>
</dbReference>
<dbReference type="Gene3D" id="3.40.1010.20">
    <property type="entry name" value="4-hydroxy-3-methylbut-2-enyl diphosphate reductase, catalytic domain"/>
    <property type="match status" value="2"/>
</dbReference>
<evidence type="ECO:0000313" key="6">
    <source>
        <dbReference type="EMBL" id="ACM91004.1"/>
    </source>
</evidence>
<dbReference type="PANTHER" id="PTHR30426">
    <property type="entry name" value="4-HYDROXY-3-METHYLBUT-2-ENYL DIPHOSPHATE REDUCTASE"/>
    <property type="match status" value="1"/>
</dbReference>
<dbReference type="GO" id="GO:0051539">
    <property type="term" value="F:4 iron, 4 sulfur cluster binding"/>
    <property type="evidence" value="ECO:0007669"/>
    <property type="project" value="UniProtKB-KW"/>
</dbReference>
<evidence type="ECO:0000256" key="5">
    <source>
        <dbReference type="ARBA" id="ARBA00023014"/>
    </source>
</evidence>
<dbReference type="GO" id="GO:0046872">
    <property type="term" value="F:metal ion binding"/>
    <property type="evidence" value="ECO:0007669"/>
    <property type="project" value="UniProtKB-KW"/>
</dbReference>
<dbReference type="NCBIfam" id="TIGR00216">
    <property type="entry name" value="ispH_lytB"/>
    <property type="match status" value="1"/>
</dbReference>
<dbReference type="PANTHER" id="PTHR30426:SF0">
    <property type="entry name" value="4-HYDROXY-3-METHYLBUT-2-ENYL DIPHOSPHATE REDUCTASE"/>
    <property type="match status" value="1"/>
</dbReference>
<protein>
    <submittedName>
        <fullName evidence="6">4-hydroxy-3-methylbut-2-enyl diphosphate reductase</fullName>
    </submittedName>
</protein>
<dbReference type="Pfam" id="PF02401">
    <property type="entry name" value="LYTB"/>
    <property type="match status" value="1"/>
</dbReference>
<evidence type="ECO:0000256" key="4">
    <source>
        <dbReference type="ARBA" id="ARBA00023004"/>
    </source>
</evidence>
<organism evidence="6">
    <name type="scientific">uncultured bacterium URE4</name>
    <dbReference type="NCBI Taxonomy" id="581112"/>
    <lineage>
        <taxon>Bacteria</taxon>
        <taxon>environmental samples</taxon>
    </lineage>
</organism>
<comment type="cofactor">
    <cofactor evidence="1">
        <name>[4Fe-4S] cluster</name>
        <dbReference type="ChEBI" id="CHEBI:49883"/>
    </cofactor>
</comment>
<name>C0JZX4_9BACT</name>